<protein>
    <submittedName>
        <fullName evidence="4">Phage tail spike protein</fullName>
    </submittedName>
</protein>
<dbReference type="RefSeq" id="WP_000040709.1">
    <property type="nucleotide sequence ID" value="NZ_JAOPQJ010000031.1"/>
</dbReference>
<dbReference type="Proteomes" id="UP000325411">
    <property type="component" value="Unassembled WGS sequence"/>
</dbReference>
<evidence type="ECO:0000256" key="1">
    <source>
        <dbReference type="SAM" id="Coils"/>
    </source>
</evidence>
<sequence>MSKLNGILHVVDFKTERIVTAIRPDDYWDDKRHWEIKNNVDTLDFTVFDGTKHVISLMQQNLVLKQVRDGRIVPYVITEIAKDTEKNSLTVYASAEWILLAKAGYIKPQRMESKTAYEFASLALAGTEWEIGNIEYAGFHTMTIDEFIDPLKLLKDTAALFDLEIEYRVEILGSRIVGRYVDMVKKRGRETGKEVTVGKDLKGIVRKENSQNICTALIPFVKGEEDKLITIESVNNNLLYLVDNDAFQRWSKDSKHKYGFYTPETEDQNMSPKRLLTLTKTEMKKRVNASVSYEVDAAAIGRVFGLNHELINEGDTIRIKDTSFKPRLYLEARAIAGDESFKDPEQDKYVFGDYYEIVDQSEELRKMYNRLISSLGSKVGKDLLEQLEKQVNESIKENEKKIEQIKEESETAKTLAEKVEENLKNYQTAILESENPPTTGLIVGRTMWQDISNGKPGVLKRWTGEVWDVVVPDVAAQVKAVWEKTEKALEGRVTSKQVEDYVSTFQIPELKNNVTKQKEDLLNEIAERVAVKDYNLKVTDLERKILANERGIELSAKRDEIYLKEDIDGTFAKVSYIKQLEAKLQILDEGILAEVKKGNIISVINQTAEKIKIEAELIDLVGKIEASWLKAGLLQGMTIKTSNEKEYIHMANQVLKFVNQDTAKITIGFEDEHKSKSLNPYIILGQGDGTGRNVGTIYKDGNGVYYRYIDNNGLESNMRLTAQGNVGITAQTSMWLNSNGTLVVDGGYGVSLKHLGKTVAEFIQVNGVNYDLLLGGNHIIRSSTFPGYDKLLQVKNSTGNEFRGIEVAEVTAHGGIRSDTNLWAEKDSYAMQHINRSTIKLKTAVHDLPFSALDKIRELKVKQYFLKRDMYELYQMRMNKPEDRIEPYTTKDIDIQYGFVAEETDDVFTTPEKDGIKLYSTLSILTASVQELEQKHDDEIQELRQKHEQEIQKLKEEYRVENEKINQRINEVKTVVENLINNKG</sequence>
<dbReference type="InterPro" id="IPR007119">
    <property type="entry name" value="Phage_tail_spike_N"/>
</dbReference>
<dbReference type="EMBL" id="FWYW01000092">
    <property type="protein sequence ID" value="SME39069.1"/>
    <property type="molecule type" value="Genomic_DNA"/>
</dbReference>
<comment type="caution">
    <text evidence="3">The sequence shown here is derived from an EMBL/GenBank/DDBJ whole genome shotgun (WGS) entry which is preliminary data.</text>
</comment>
<dbReference type="Pfam" id="PF06605">
    <property type="entry name" value="Prophage_tail"/>
    <property type="match status" value="1"/>
</dbReference>
<dbReference type="Proteomes" id="UP001221338">
    <property type="component" value="Unassembled WGS sequence"/>
</dbReference>
<reference evidence="4 8" key="3">
    <citation type="submission" date="2023-03" db="EMBL/GenBank/DDBJ databases">
        <title>Genetic diversity of Bacillus cereus sensu lato isolates from Slovenia.</title>
        <authorList>
            <person name="Abdelli M."/>
        </authorList>
    </citation>
    <scope>NUCLEOTIDE SEQUENCE [LARGE SCALE GENOMIC DNA]</scope>
    <source>
        <strain evidence="4 8">SIBC61B</strain>
    </source>
</reference>
<dbReference type="InterPro" id="IPR030392">
    <property type="entry name" value="S74_ICA"/>
</dbReference>
<feature type="coiled-coil region" evidence="1">
    <location>
        <begin position="381"/>
        <end position="429"/>
    </location>
</feature>
<keyword evidence="8" id="KW-1185">Reference proteome</keyword>
<feature type="coiled-coil region" evidence="1">
    <location>
        <begin position="922"/>
        <end position="982"/>
    </location>
</feature>
<organism evidence="3 7">
    <name type="scientific">Bacillus paranthracis</name>
    <dbReference type="NCBI Taxonomy" id="2026186"/>
    <lineage>
        <taxon>Bacteria</taxon>
        <taxon>Bacillati</taxon>
        <taxon>Bacillota</taxon>
        <taxon>Bacilli</taxon>
        <taxon>Bacillales</taxon>
        <taxon>Bacillaceae</taxon>
        <taxon>Bacillus</taxon>
        <taxon>Bacillus cereus group</taxon>
    </lineage>
</organism>
<evidence type="ECO:0000313" key="5">
    <source>
        <dbReference type="EMBL" id="SME39069.1"/>
    </source>
</evidence>
<evidence type="ECO:0000313" key="3">
    <source>
        <dbReference type="EMBL" id="KAA8481167.1"/>
    </source>
</evidence>
<accession>A0A5M9H7A9</accession>
<reference evidence="5 6" key="1">
    <citation type="submission" date="2017-04" db="EMBL/GenBank/DDBJ databases">
        <authorList>
            <person name="Criscuolo A."/>
        </authorList>
    </citation>
    <scope>NUCLEOTIDE SEQUENCE [LARGE SCALE GENOMIC DNA]</scope>
    <source>
        <strain evidence="5">16-00174</strain>
    </source>
</reference>
<gene>
    <name evidence="5" type="ORF">BACERE00174_05158</name>
    <name evidence="3" type="ORF">FYW06_04990</name>
    <name evidence="4" type="ORF">P6U22_05635</name>
</gene>
<proteinExistence type="predicted"/>
<dbReference type="NCBIfam" id="TIGR01665">
    <property type="entry name" value="put_anti_recept"/>
    <property type="match status" value="1"/>
</dbReference>
<dbReference type="Proteomes" id="UP000194422">
    <property type="component" value="Unassembled WGS sequence"/>
</dbReference>
<dbReference type="InterPro" id="IPR010572">
    <property type="entry name" value="Tail_dom"/>
</dbReference>
<dbReference type="AlphaFoldDB" id="A0A5M9H7A9"/>
<dbReference type="PROSITE" id="PS51688">
    <property type="entry name" value="ICA"/>
    <property type="match status" value="1"/>
</dbReference>
<dbReference type="EMBL" id="JARPRV010000002">
    <property type="protein sequence ID" value="MDG0940683.1"/>
    <property type="molecule type" value="Genomic_DNA"/>
</dbReference>
<evidence type="ECO:0000313" key="8">
    <source>
        <dbReference type="Proteomes" id="UP001221338"/>
    </source>
</evidence>
<reference evidence="3 7" key="2">
    <citation type="submission" date="2019-09" db="EMBL/GenBank/DDBJ databases">
        <authorList>
            <person name="Geng P."/>
            <person name="Wan X."/>
            <person name="Zhou G."/>
            <person name="Yuan Z."/>
            <person name="Hu X."/>
        </authorList>
    </citation>
    <scope>NUCLEOTIDE SEQUENCE [LARGE SCALE GENOMIC DNA]</scope>
    <source>
        <strain evidence="3 7">EFR-4</strain>
    </source>
</reference>
<evidence type="ECO:0000259" key="2">
    <source>
        <dbReference type="PROSITE" id="PS51688"/>
    </source>
</evidence>
<evidence type="ECO:0000313" key="6">
    <source>
        <dbReference type="Proteomes" id="UP000194422"/>
    </source>
</evidence>
<keyword evidence="1" id="KW-0175">Coiled coil</keyword>
<dbReference type="EMBL" id="VXCE01000001">
    <property type="protein sequence ID" value="KAA8481167.1"/>
    <property type="molecule type" value="Genomic_DNA"/>
</dbReference>
<name>A0A5M9H7A9_9BACI</name>
<feature type="domain" description="Peptidase S74" evidence="2">
    <location>
        <begin position="837"/>
        <end position="958"/>
    </location>
</feature>
<evidence type="ECO:0000313" key="7">
    <source>
        <dbReference type="Proteomes" id="UP000325411"/>
    </source>
</evidence>
<evidence type="ECO:0000313" key="4">
    <source>
        <dbReference type="EMBL" id="MDG0940683.1"/>
    </source>
</evidence>